<feature type="compositionally biased region" description="Basic and acidic residues" evidence="6">
    <location>
        <begin position="127"/>
        <end position="138"/>
    </location>
</feature>
<organism evidence="8 9">
    <name type="scientific">Ustilago trichophora</name>
    <dbReference type="NCBI Taxonomy" id="86804"/>
    <lineage>
        <taxon>Eukaryota</taxon>
        <taxon>Fungi</taxon>
        <taxon>Dikarya</taxon>
        <taxon>Basidiomycota</taxon>
        <taxon>Ustilaginomycotina</taxon>
        <taxon>Ustilaginomycetes</taxon>
        <taxon>Ustilaginales</taxon>
        <taxon>Ustilaginaceae</taxon>
        <taxon>Ustilago</taxon>
    </lineage>
</organism>
<dbReference type="GO" id="GO:0005634">
    <property type="term" value="C:nucleus"/>
    <property type="evidence" value="ECO:0007669"/>
    <property type="project" value="UniProtKB-SubCell"/>
</dbReference>
<protein>
    <recommendedName>
        <fullName evidence="7">Zn(2)-C6 fungal-type domain-containing protein</fullName>
    </recommendedName>
</protein>
<reference evidence="8 9" key="1">
    <citation type="submission" date="2018-03" db="EMBL/GenBank/DDBJ databases">
        <authorList>
            <person name="Guldener U."/>
        </authorList>
    </citation>
    <scope>NUCLEOTIDE SEQUENCE [LARGE SCALE GENOMIC DNA]</scope>
    <source>
        <strain evidence="8 9">NBRC100155</strain>
    </source>
</reference>
<feature type="compositionally biased region" description="Polar residues" evidence="6">
    <location>
        <begin position="917"/>
        <end position="937"/>
    </location>
</feature>
<keyword evidence="5" id="KW-0539">Nucleus</keyword>
<feature type="domain" description="Zn(2)-C6 fungal-type" evidence="7">
    <location>
        <begin position="51"/>
        <end position="82"/>
    </location>
</feature>
<feature type="compositionally biased region" description="Low complexity" evidence="6">
    <location>
        <begin position="902"/>
        <end position="916"/>
    </location>
</feature>
<evidence type="ECO:0000256" key="3">
    <source>
        <dbReference type="ARBA" id="ARBA00023125"/>
    </source>
</evidence>
<evidence type="ECO:0000313" key="9">
    <source>
        <dbReference type="Proteomes" id="UP000324022"/>
    </source>
</evidence>
<dbReference type="GO" id="GO:0000976">
    <property type="term" value="F:transcription cis-regulatory region binding"/>
    <property type="evidence" value="ECO:0007669"/>
    <property type="project" value="TreeGrafter"/>
</dbReference>
<keyword evidence="2" id="KW-0805">Transcription regulation</keyword>
<keyword evidence="3" id="KW-0238">DNA-binding</keyword>
<dbReference type="InterPro" id="IPR036864">
    <property type="entry name" value="Zn2-C6_fun-type_DNA-bd_sf"/>
</dbReference>
<sequence length="959" mass="104350">MSASTLEPHSTSTAPSAGPAAGTTTVNSASGCSSSPEKNEDESDKPKRTQTCFRCRQSKVKCVFEDNASCRRCLRLGVNCELQGKREPLSWQMRVQHQLAALEGSLQSFLEKQMSSGGQIQHQTQIQDKRGSYPRSRESMTPSFGNRAPGDGADAAAKKRRRTTIANDQRSPNDPAQHHHHLGYSNDDSPIYPDNSAGGSSYPSTTHFSPRDVERAPQQHHHHHHQHSAEGMLGSLVAPANGTGYSSSPRPKLAMVDPSASATAGGSSVNLLTAATSASLPSEHALPDDDTVPASGERGAFHTEDEHDQASRPLSAIQKLRMSVLDRKKELSSRSSERVFPNLYRMATSDVGSKDPRPNVIKQDLVSPSDAVVLFRFFAEYLDQYSFGFPTYRPDAIMSPMILTSVVCVASLHHAQLNRLHTPLKNDLIARLQTDDPSFPCSDVYETLFSSSAHRSSHLQSNLHFEKELDPELGIGVEEIVGASLFASWFGGRRAWMASRLARWWSAKFLRQQQHPAMMTMGEIMSILPPPRDLGKQDLLRVWLSAYVTEIHQACMEGTPSIAGLSSPHAVCDSLQYSKGMSQRTTVRDRVLIIHSKIAWILSKAYHVAGSGSLDWGKGDKSSVSKESPTRSCQSCRDGSTNEPSTHTGGAGVIGAGNTDAASCLQSILDAFEELDSCQEEMAGRLDADAIGESESMLYLDLFLARVLIASIGCDFLDSTLWDGSLGQSGFYMRGGGGKDKSSSEADLQALRSRALRESLTRGVEGALRSLELICLPTLNGGGASGQGQGGGRGGEVSLNILVLPLWFHWALTRSVLFLMNVLAEYPERLLPRDRSRSIELINIFLDLYSKHIGHANMVLSHANPHRAENVYHPAGSSWSPTDADRTDGRGESAHHHHRHNAGSNNGNVNNPGAEGSSANWQHQQQHPTPSQESIQHPATPLLDTLSQCQTWARHGGVI</sequence>
<feature type="region of interest" description="Disordered" evidence="6">
    <location>
        <begin position="113"/>
        <end position="265"/>
    </location>
</feature>
<dbReference type="Proteomes" id="UP000324022">
    <property type="component" value="Unassembled WGS sequence"/>
</dbReference>
<proteinExistence type="predicted"/>
<dbReference type="GO" id="GO:0008270">
    <property type="term" value="F:zinc ion binding"/>
    <property type="evidence" value="ECO:0007669"/>
    <property type="project" value="InterPro"/>
</dbReference>
<feature type="region of interest" description="Disordered" evidence="6">
    <location>
        <begin position="617"/>
        <end position="653"/>
    </location>
</feature>
<feature type="compositionally biased region" description="Polar residues" evidence="6">
    <location>
        <begin position="113"/>
        <end position="126"/>
    </location>
</feature>
<feature type="compositionally biased region" description="Polar residues" evidence="6">
    <location>
        <begin position="625"/>
        <end position="648"/>
    </location>
</feature>
<evidence type="ECO:0000313" key="8">
    <source>
        <dbReference type="EMBL" id="SPO27229.1"/>
    </source>
</evidence>
<dbReference type="OrthoDB" id="39175at2759"/>
<feature type="region of interest" description="Disordered" evidence="6">
    <location>
        <begin position="869"/>
        <end position="937"/>
    </location>
</feature>
<keyword evidence="9" id="KW-1185">Reference proteome</keyword>
<feature type="compositionally biased region" description="Basic and acidic residues" evidence="6">
    <location>
        <begin position="883"/>
        <end position="894"/>
    </location>
</feature>
<accession>A0A5C3EDJ1</accession>
<feature type="compositionally biased region" description="Low complexity" evidence="6">
    <location>
        <begin position="10"/>
        <end position="25"/>
    </location>
</feature>
<dbReference type="Gene3D" id="4.10.240.10">
    <property type="entry name" value="Zn(2)-C6 fungal-type DNA-binding domain"/>
    <property type="match status" value="1"/>
</dbReference>
<dbReference type="InterPro" id="IPR001138">
    <property type="entry name" value="Zn2Cys6_DnaBD"/>
</dbReference>
<name>A0A5C3EDJ1_9BASI</name>
<dbReference type="GO" id="GO:0000981">
    <property type="term" value="F:DNA-binding transcription factor activity, RNA polymerase II-specific"/>
    <property type="evidence" value="ECO:0007669"/>
    <property type="project" value="InterPro"/>
</dbReference>
<feature type="compositionally biased region" description="Polar residues" evidence="6">
    <location>
        <begin position="164"/>
        <end position="174"/>
    </location>
</feature>
<feature type="compositionally biased region" description="Polar residues" evidence="6">
    <location>
        <begin position="197"/>
        <end position="208"/>
    </location>
</feature>
<feature type="compositionally biased region" description="Basic and acidic residues" evidence="6">
    <location>
        <begin position="299"/>
        <end position="310"/>
    </location>
</feature>
<keyword evidence="4" id="KW-0804">Transcription</keyword>
<dbReference type="PROSITE" id="PS50048">
    <property type="entry name" value="ZN2_CY6_FUNGAL_2"/>
    <property type="match status" value="1"/>
</dbReference>
<evidence type="ECO:0000256" key="4">
    <source>
        <dbReference type="ARBA" id="ARBA00023163"/>
    </source>
</evidence>
<comment type="subcellular location">
    <subcellularLocation>
        <location evidence="1">Nucleus</location>
    </subcellularLocation>
</comment>
<dbReference type="CDD" id="cd00067">
    <property type="entry name" value="GAL4"/>
    <property type="match status" value="1"/>
</dbReference>
<dbReference type="SUPFAM" id="SSF57701">
    <property type="entry name" value="Zn2/Cys6 DNA-binding domain"/>
    <property type="match status" value="1"/>
</dbReference>
<feature type="region of interest" description="Disordered" evidence="6">
    <location>
        <begin position="280"/>
        <end position="314"/>
    </location>
</feature>
<dbReference type="PANTHER" id="PTHR31845:SF19">
    <property type="entry name" value="TRANSCRIPTION FACTOR DOMAIN-CONTAINING PROTEIN"/>
    <property type="match status" value="1"/>
</dbReference>
<dbReference type="PANTHER" id="PTHR31845">
    <property type="entry name" value="FINGER DOMAIN PROTEIN, PUTATIVE-RELATED"/>
    <property type="match status" value="1"/>
</dbReference>
<dbReference type="AlphaFoldDB" id="A0A5C3EDJ1"/>
<evidence type="ECO:0000256" key="6">
    <source>
        <dbReference type="SAM" id="MobiDB-lite"/>
    </source>
</evidence>
<feature type="region of interest" description="Disordered" evidence="6">
    <location>
        <begin position="1"/>
        <end position="49"/>
    </location>
</feature>
<evidence type="ECO:0000256" key="2">
    <source>
        <dbReference type="ARBA" id="ARBA00023015"/>
    </source>
</evidence>
<feature type="compositionally biased region" description="Polar residues" evidence="6">
    <location>
        <begin position="26"/>
        <end position="36"/>
    </location>
</feature>
<evidence type="ECO:0000259" key="7">
    <source>
        <dbReference type="PROSITE" id="PS50048"/>
    </source>
</evidence>
<evidence type="ECO:0000256" key="5">
    <source>
        <dbReference type="ARBA" id="ARBA00023242"/>
    </source>
</evidence>
<gene>
    <name evidence="8" type="ORF">UTRI_10346</name>
</gene>
<dbReference type="PROSITE" id="PS00463">
    <property type="entry name" value="ZN2_CY6_FUNGAL_1"/>
    <property type="match status" value="1"/>
</dbReference>
<dbReference type="InterPro" id="IPR051089">
    <property type="entry name" value="prtT"/>
</dbReference>
<dbReference type="EMBL" id="OOIN01000017">
    <property type="protein sequence ID" value="SPO27229.1"/>
    <property type="molecule type" value="Genomic_DNA"/>
</dbReference>
<evidence type="ECO:0000256" key="1">
    <source>
        <dbReference type="ARBA" id="ARBA00004123"/>
    </source>
</evidence>